<evidence type="ECO:0008006" key="3">
    <source>
        <dbReference type="Google" id="ProtNLM"/>
    </source>
</evidence>
<feature type="region of interest" description="Disordered" evidence="1">
    <location>
        <begin position="83"/>
        <end position="104"/>
    </location>
</feature>
<reference evidence="2" key="1">
    <citation type="journal article" date="2020" name="Nature">
        <title>Giant virus diversity and host interactions through global metagenomics.</title>
        <authorList>
            <person name="Schulz F."/>
            <person name="Roux S."/>
            <person name="Paez-Espino D."/>
            <person name="Jungbluth S."/>
            <person name="Walsh D.A."/>
            <person name="Denef V.J."/>
            <person name="McMahon K.D."/>
            <person name="Konstantinidis K.T."/>
            <person name="Eloe-Fadrosh E.A."/>
            <person name="Kyrpides N.C."/>
            <person name="Woyke T."/>
        </authorList>
    </citation>
    <scope>NUCLEOTIDE SEQUENCE</scope>
    <source>
        <strain evidence="2">GVMAG-M-3300021963-12</strain>
    </source>
</reference>
<proteinExistence type="predicted"/>
<evidence type="ECO:0000313" key="2">
    <source>
        <dbReference type="EMBL" id="QHT07406.1"/>
    </source>
</evidence>
<feature type="compositionally biased region" description="Basic and acidic residues" evidence="1">
    <location>
        <begin position="84"/>
        <end position="104"/>
    </location>
</feature>
<organism evidence="2">
    <name type="scientific">viral metagenome</name>
    <dbReference type="NCBI Taxonomy" id="1070528"/>
    <lineage>
        <taxon>unclassified sequences</taxon>
        <taxon>metagenomes</taxon>
        <taxon>organismal metagenomes</taxon>
    </lineage>
</organism>
<dbReference type="EMBL" id="MN739481">
    <property type="protein sequence ID" value="QHT07406.1"/>
    <property type="molecule type" value="Genomic_DNA"/>
</dbReference>
<accession>A0A6C0CRB4</accession>
<dbReference type="AlphaFoldDB" id="A0A6C0CRB4"/>
<name>A0A6C0CRB4_9ZZZZ</name>
<protein>
    <recommendedName>
        <fullName evidence="3">Rho termination factor N-terminal domain-containing protein</fullName>
    </recommendedName>
</protein>
<evidence type="ECO:0000256" key="1">
    <source>
        <dbReference type="SAM" id="MobiDB-lite"/>
    </source>
</evidence>
<sequence length="104" mass="12569">MNYHALEYSELKQEAKERRIKFYYIMKKAQLISLLSMDTLPIKYIVEKKRIGELKNEARARGFPCVYRMNRSALVDLLYPSPKYDYKDQYDTDKHYPPKKHNTE</sequence>